<evidence type="ECO:0000256" key="2">
    <source>
        <dbReference type="ARBA" id="ARBA00004172"/>
    </source>
</evidence>
<dbReference type="InterPro" id="IPR036915">
    <property type="entry name" value="Cyclin-like_sf"/>
</dbReference>
<dbReference type="FunFam" id="1.10.472.10:FF:000046">
    <property type="entry name" value="Transcription factor IIIB 50 kDa subunit"/>
    <property type="match status" value="1"/>
</dbReference>
<feature type="compositionally biased region" description="Basic and acidic residues" evidence="17">
    <location>
        <begin position="440"/>
        <end position="479"/>
    </location>
</feature>
<name>A0AAN7MLB3_MYCAM</name>
<feature type="compositionally biased region" description="Polar residues" evidence="17">
    <location>
        <begin position="561"/>
        <end position="571"/>
    </location>
</feature>
<keyword evidence="11" id="KW-0804">Transcription</keyword>
<evidence type="ECO:0000256" key="11">
    <source>
        <dbReference type="ARBA" id="ARBA00023163"/>
    </source>
</evidence>
<dbReference type="FunFam" id="2.20.25.10:FF:000014">
    <property type="entry name" value="Transcription factor IIIB 50 kDa subunit"/>
    <property type="match status" value="1"/>
</dbReference>
<feature type="compositionally biased region" description="Polar residues" evidence="17">
    <location>
        <begin position="1279"/>
        <end position="1295"/>
    </location>
</feature>
<keyword evidence="9" id="KW-0805">Transcription regulation</keyword>
<protein>
    <recommendedName>
        <fullName evidence="13">Transcription factor IIIB 50 kDa subunit</fullName>
    </recommendedName>
    <alternativeName>
        <fullName evidence="14">B-related factor 2</fullName>
    </alternativeName>
</protein>
<keyword evidence="6" id="KW-0967">Endosome</keyword>
<feature type="compositionally biased region" description="Basic and acidic residues" evidence="17">
    <location>
        <begin position="1391"/>
        <end position="1403"/>
    </location>
</feature>
<proteinExistence type="inferred from homology"/>
<dbReference type="SMART" id="SM00239">
    <property type="entry name" value="C2"/>
    <property type="match status" value="1"/>
</dbReference>
<evidence type="ECO:0000256" key="6">
    <source>
        <dbReference type="ARBA" id="ARBA00022753"/>
    </source>
</evidence>
<evidence type="ECO:0000259" key="19">
    <source>
        <dbReference type="PROSITE" id="PS51134"/>
    </source>
</evidence>
<dbReference type="InterPro" id="IPR054078">
    <property type="entry name" value="BRF2-like_C"/>
</dbReference>
<evidence type="ECO:0000256" key="4">
    <source>
        <dbReference type="ARBA" id="ARBA00022723"/>
    </source>
</evidence>
<feature type="compositionally biased region" description="Polar residues" evidence="17">
    <location>
        <begin position="644"/>
        <end position="661"/>
    </location>
</feature>
<evidence type="ECO:0000313" key="20">
    <source>
        <dbReference type="EMBL" id="KAK4808154.1"/>
    </source>
</evidence>
<comment type="function">
    <text evidence="15">General activator of RNA polymerase III transcription. Factor exclusively required for RNA polymerase III transcription of genes with promoter elements upstream of the initiation sites. Contributes to the regulation of gene expression; functions as activator in the absence of oxidative stress. Down-regulates expression of target genes in response to oxidative stress. Overexpression protects cells against apoptosis in response to oxidative stress.</text>
</comment>
<dbReference type="InterPro" id="IPR000008">
    <property type="entry name" value="C2_dom"/>
</dbReference>
<feature type="region of interest" description="Disordered" evidence="17">
    <location>
        <begin position="223"/>
        <end position="285"/>
    </location>
</feature>
<feature type="compositionally biased region" description="Basic and acidic residues" evidence="17">
    <location>
        <begin position="1247"/>
        <end position="1258"/>
    </location>
</feature>
<keyword evidence="10" id="KW-0010">Activator</keyword>
<dbReference type="InterPro" id="IPR037789">
    <property type="entry name" value="FIP_classI"/>
</dbReference>
<gene>
    <name evidence="20" type="ORF">QYF61_000134</name>
</gene>
<feature type="region of interest" description="Disordered" evidence="17">
    <location>
        <begin position="561"/>
        <end position="603"/>
    </location>
</feature>
<dbReference type="SUPFAM" id="SSF47954">
    <property type="entry name" value="Cyclin-like"/>
    <property type="match status" value="1"/>
</dbReference>
<feature type="region of interest" description="Disordered" evidence="17">
    <location>
        <begin position="985"/>
        <end position="1061"/>
    </location>
</feature>
<dbReference type="EMBL" id="JAUNZN010000025">
    <property type="protein sequence ID" value="KAK4808154.1"/>
    <property type="molecule type" value="Genomic_DNA"/>
</dbReference>
<dbReference type="SUPFAM" id="SSF57783">
    <property type="entry name" value="Zinc beta-ribbon"/>
    <property type="match status" value="1"/>
</dbReference>
<feature type="compositionally biased region" description="Low complexity" evidence="17">
    <location>
        <begin position="1760"/>
        <end position="1778"/>
    </location>
</feature>
<evidence type="ECO:0000313" key="21">
    <source>
        <dbReference type="Proteomes" id="UP001333110"/>
    </source>
</evidence>
<comment type="subcellular location">
    <subcellularLocation>
        <location evidence="1">Nucleus</location>
    </subcellularLocation>
    <subcellularLocation>
        <location evidence="2">Recycling endosome</location>
    </subcellularLocation>
</comment>
<feature type="region of interest" description="Disordered" evidence="17">
    <location>
        <begin position="1755"/>
        <end position="1825"/>
    </location>
</feature>
<feature type="compositionally biased region" description="Low complexity" evidence="17">
    <location>
        <begin position="1222"/>
        <end position="1244"/>
    </location>
</feature>
<dbReference type="InterPro" id="IPR013137">
    <property type="entry name" value="Znf_TFIIB"/>
</dbReference>
<evidence type="ECO:0000256" key="16">
    <source>
        <dbReference type="PROSITE-ProRule" id="PRU00469"/>
    </source>
</evidence>
<dbReference type="Gene3D" id="2.20.25.10">
    <property type="match status" value="1"/>
</dbReference>
<dbReference type="GO" id="GO:0055037">
    <property type="term" value="C:recycling endosome"/>
    <property type="evidence" value="ECO:0007669"/>
    <property type="project" value="UniProtKB-SubCell"/>
</dbReference>
<evidence type="ECO:0000256" key="15">
    <source>
        <dbReference type="ARBA" id="ARBA00045875"/>
    </source>
</evidence>
<keyword evidence="12" id="KW-0539">Nucleus</keyword>
<dbReference type="Proteomes" id="UP001333110">
    <property type="component" value="Unassembled WGS sequence"/>
</dbReference>
<feature type="region of interest" description="Disordered" evidence="17">
    <location>
        <begin position="1367"/>
        <end position="1409"/>
    </location>
</feature>
<feature type="region of interest" description="Disordered" evidence="17">
    <location>
        <begin position="1130"/>
        <end position="1201"/>
    </location>
</feature>
<dbReference type="Gene3D" id="1.20.5.2440">
    <property type="match status" value="1"/>
</dbReference>
<feature type="compositionally biased region" description="Polar residues" evidence="17">
    <location>
        <begin position="377"/>
        <end position="390"/>
    </location>
</feature>
<comment type="similarity">
    <text evidence="3">Belongs to the TFIIB family.</text>
</comment>
<evidence type="ECO:0000259" key="18">
    <source>
        <dbReference type="PROSITE" id="PS50004"/>
    </source>
</evidence>
<evidence type="ECO:0000256" key="5">
    <source>
        <dbReference type="ARBA" id="ARBA00022737"/>
    </source>
</evidence>
<feature type="compositionally biased region" description="Polar residues" evidence="17">
    <location>
        <begin position="223"/>
        <end position="236"/>
    </location>
</feature>
<dbReference type="SUPFAM" id="SSF49562">
    <property type="entry name" value="C2 domain (Calcium/lipid-binding domain, CaLB)"/>
    <property type="match status" value="1"/>
</dbReference>
<feature type="compositionally biased region" description="Basic and acidic residues" evidence="17">
    <location>
        <begin position="1046"/>
        <end position="1058"/>
    </location>
</feature>
<evidence type="ECO:0000256" key="8">
    <source>
        <dbReference type="ARBA" id="ARBA00022833"/>
    </source>
</evidence>
<feature type="compositionally biased region" description="Polar residues" evidence="17">
    <location>
        <begin position="175"/>
        <end position="192"/>
    </location>
</feature>
<feature type="region of interest" description="Disordered" evidence="17">
    <location>
        <begin position="906"/>
        <end position="960"/>
    </location>
</feature>
<evidence type="ECO:0000256" key="3">
    <source>
        <dbReference type="ARBA" id="ARBA00010857"/>
    </source>
</evidence>
<evidence type="ECO:0000256" key="12">
    <source>
        <dbReference type="ARBA" id="ARBA00023242"/>
    </source>
</evidence>
<dbReference type="PROSITE" id="PS51134">
    <property type="entry name" value="ZF_TFIIB"/>
    <property type="match status" value="1"/>
</dbReference>
<organism evidence="20 21">
    <name type="scientific">Mycteria americana</name>
    <name type="common">Wood stork</name>
    <dbReference type="NCBI Taxonomy" id="33587"/>
    <lineage>
        <taxon>Eukaryota</taxon>
        <taxon>Metazoa</taxon>
        <taxon>Chordata</taxon>
        <taxon>Craniata</taxon>
        <taxon>Vertebrata</taxon>
        <taxon>Euteleostomi</taxon>
        <taxon>Archelosauria</taxon>
        <taxon>Archosauria</taxon>
        <taxon>Dinosauria</taxon>
        <taxon>Saurischia</taxon>
        <taxon>Theropoda</taxon>
        <taxon>Coelurosauria</taxon>
        <taxon>Aves</taxon>
        <taxon>Neognathae</taxon>
        <taxon>Neoaves</taxon>
        <taxon>Aequornithes</taxon>
        <taxon>Ciconiiformes</taxon>
        <taxon>Ciconiidae</taxon>
        <taxon>Mycteria</taxon>
    </lineage>
</organism>
<evidence type="ECO:0000256" key="17">
    <source>
        <dbReference type="SAM" id="MobiDB-lite"/>
    </source>
</evidence>
<accession>A0AAN7MLB3</accession>
<keyword evidence="7 16" id="KW-0863">Zinc-finger</keyword>
<dbReference type="GO" id="GO:0045055">
    <property type="term" value="P:regulated exocytosis"/>
    <property type="evidence" value="ECO:0007669"/>
    <property type="project" value="TreeGrafter"/>
</dbReference>
<keyword evidence="4" id="KW-0479">Metal-binding</keyword>
<feature type="compositionally biased region" description="Basic and acidic residues" evidence="17">
    <location>
        <begin position="920"/>
        <end position="936"/>
    </location>
</feature>
<dbReference type="Gene3D" id="1.10.472.10">
    <property type="entry name" value="Cyclin-like"/>
    <property type="match status" value="1"/>
</dbReference>
<keyword evidence="5" id="KW-0677">Repeat</keyword>
<evidence type="ECO:0000256" key="13">
    <source>
        <dbReference type="ARBA" id="ARBA00039848"/>
    </source>
</evidence>
<feature type="region of interest" description="Disordered" evidence="17">
    <location>
        <begin position="161"/>
        <end position="208"/>
    </location>
</feature>
<dbReference type="GO" id="GO:0005634">
    <property type="term" value="C:nucleus"/>
    <property type="evidence" value="ECO:0007669"/>
    <property type="project" value="UniProtKB-SubCell"/>
</dbReference>
<evidence type="ECO:0000256" key="7">
    <source>
        <dbReference type="ARBA" id="ARBA00022771"/>
    </source>
</evidence>
<feature type="compositionally biased region" description="Polar residues" evidence="17">
    <location>
        <begin position="339"/>
        <end position="349"/>
    </location>
</feature>
<dbReference type="InterPro" id="IPR035892">
    <property type="entry name" value="C2_domain_sf"/>
</dbReference>
<feature type="region of interest" description="Disordered" evidence="17">
    <location>
        <begin position="334"/>
        <end position="390"/>
    </location>
</feature>
<dbReference type="GO" id="GO:0008270">
    <property type="term" value="F:zinc ion binding"/>
    <property type="evidence" value="ECO:0007669"/>
    <property type="project" value="UniProtKB-KW"/>
</dbReference>
<dbReference type="Pfam" id="PF00168">
    <property type="entry name" value="C2"/>
    <property type="match status" value="1"/>
</dbReference>
<keyword evidence="21" id="KW-1185">Reference proteome</keyword>
<dbReference type="Pfam" id="PF21886">
    <property type="entry name" value="BRF2-like_C_cyclin_rpt"/>
    <property type="match status" value="1"/>
</dbReference>
<comment type="caution">
    <text evidence="20">The sequence shown here is derived from an EMBL/GenBank/DDBJ whole genome shotgun (WGS) entry which is preliminary data.</text>
</comment>
<evidence type="ECO:0000256" key="1">
    <source>
        <dbReference type="ARBA" id="ARBA00004123"/>
    </source>
</evidence>
<dbReference type="PANTHER" id="PTHR15746">
    <property type="entry name" value="RAB11-RELATED"/>
    <property type="match status" value="1"/>
</dbReference>
<feature type="compositionally biased region" description="Basic and acidic residues" evidence="17">
    <location>
        <begin position="488"/>
        <end position="499"/>
    </location>
</feature>
<feature type="region of interest" description="Disordered" evidence="17">
    <location>
        <begin position="762"/>
        <end position="822"/>
    </location>
</feature>
<feature type="compositionally biased region" description="Low complexity" evidence="17">
    <location>
        <begin position="1139"/>
        <end position="1149"/>
    </location>
</feature>
<evidence type="ECO:0000256" key="14">
    <source>
        <dbReference type="ARBA" id="ARBA00042630"/>
    </source>
</evidence>
<feature type="region of interest" description="Disordered" evidence="17">
    <location>
        <begin position="1222"/>
        <end position="1318"/>
    </location>
</feature>
<evidence type="ECO:0000256" key="9">
    <source>
        <dbReference type="ARBA" id="ARBA00023015"/>
    </source>
</evidence>
<evidence type="ECO:0000256" key="10">
    <source>
        <dbReference type="ARBA" id="ARBA00023159"/>
    </source>
</evidence>
<keyword evidence="8" id="KW-0862">Zinc</keyword>
<dbReference type="Gene3D" id="2.60.40.150">
    <property type="entry name" value="C2 domain"/>
    <property type="match status" value="1"/>
</dbReference>
<feature type="domain" description="TFIIB-type" evidence="19">
    <location>
        <begin position="1435"/>
        <end position="1468"/>
    </location>
</feature>
<feature type="region of interest" description="Disordered" evidence="17">
    <location>
        <begin position="408"/>
        <end position="543"/>
    </location>
</feature>
<feature type="region of interest" description="Disordered" evidence="17">
    <location>
        <begin position="632"/>
        <end position="688"/>
    </location>
</feature>
<reference evidence="20 21" key="1">
    <citation type="journal article" date="2023" name="J. Hered.">
        <title>Chromosome-level genome of the wood stork (Mycteria americana) provides insight into avian chromosome evolution.</title>
        <authorList>
            <person name="Flamio R. Jr."/>
            <person name="Ramstad K.M."/>
        </authorList>
    </citation>
    <scope>NUCLEOTIDE SEQUENCE [LARGE SCALE GENOMIC DNA]</scope>
    <source>
        <strain evidence="20">JAX WOST 10</strain>
    </source>
</reference>
<dbReference type="GO" id="GO:0031267">
    <property type="term" value="F:small GTPase binding"/>
    <property type="evidence" value="ECO:0007669"/>
    <property type="project" value="InterPro"/>
</dbReference>
<feature type="domain" description="C2" evidence="18">
    <location>
        <begin position="1"/>
        <end position="118"/>
    </location>
</feature>
<dbReference type="CDD" id="cd20555">
    <property type="entry name" value="CYCLIN_BRF2"/>
    <property type="match status" value="1"/>
</dbReference>
<dbReference type="PANTHER" id="PTHR15746:SF22">
    <property type="entry name" value="RAB11 FAMILY-INTERACTING PROTEIN 1"/>
    <property type="match status" value="1"/>
</dbReference>
<sequence length="1847" mass="199021">MSGPGPAPAWVPTHVQVTVLQARGLRAKAAAGGGGSDAYTVMALGRDKFSTSVAERCQGQPLWREEATFELPPPPRPAALRLTVLHRALVGLDKFLGRAEVDLAALRAAGGRRHSGWYKLRSKPGKKEKERGEIEVDIQFMRSNMTASMFDLSMKDKSRSPFGKLKDKLKGKRSSGLSDTASAIIPSTTHSPADSEDESVEKEKKKSKFKTLFSKPGLQKTSLSQSMSVLPTQQPVTERVRLRPSDFQSQWDEEESETSPTSEKTFGNVAEEKSSPSPVFKSRKTAALDSRQLNQVTTSHTKKEGLSLFSGLKSKNDPVSKSSLCINGSHVYMEESTTKDNTPASSPSPHNFRRKQLFASEENLSSRSTKGPEETGRTSPSHAFSGSASLETFKSMTLPSYKLLSSEEHLETSVPPTVEVIKETKKPDHKKSALLSLVTGKKEAVKTSDAENIPDRTLQDEENKVPEEKNEQEGKRLELPADLSRGNPAEDSHRAEDVFANKQPLNPFEEERKPEKAAAPAKTKAVKPRLGVSSEEETKATLPTLAPDSLPAFLSVHRISSDNNPFISKTGQKVKVPDSENITSSSAPITSPPPFAAELLNGKNPFTPEWGRASAALDPEGVAHFPSSHHLAASVPKMPLPGQVSGSGNNPFASEWGQSSWGHGPESSDTRASRGLSRPLAPSLPSDCHFNDNNPFVSKLGWEPDAPGFEAVASSSPFCLPCDEDCSSTEHPVELKHSGRDALGSSSFAALTSNVKAVSSPLGTLSDNPGLAPKKQCDSPQLQVETSLKRSKPGNRKSLSFIREGSEGVTAGDEDLGGQAHEKQCSDFSGMLSTGSDATGEQAGFARKREAGCYPSSELSSDSIGLIRNRETTVRGGVEVGGVNTEPCAKDGKPFAPLSKCSSSLLPEIGAEQPPSPKSELNEKQETFGEKRREECAPTLQPQATPLDKNDSFSQAGSAKPTLGACTLSLWEADVGRAGSEVLVTPKPAPRLSSTLKKCPPVSQADELSGDVPSSGDGVKNDKASDACGCLPQSGSLETITPPVTLRDDSSNRHLKNEGDDDLFDCLTNLKSAVPLTGDRGSKLAGLPVIPEGGSDDELLGDCQENRGVTAGDKNVSEIGRQSLDLMSLHEELKEPSDSSAAAQVTPAAAGGGGGSAPGACKPSKASMLPARVDVHSVNNQVADSGSGMTSHSGERNSHFEKRELKISAGVEECAECDFFEPSVSSSSLSSPSQPYSSSHSLPSDTPNRRAESPKKPTAEGFADKAGNSGKKKLLQAWVSPSETYPNQTQQSGETVSPKHRLHPVKPMNATANKSQSKNLDVISTVNEKLLEMNVKKYDPSDPAYAYAQLTHDELIQLVLKQKDTITKKDLQPPPPPARGRWVRPGGTRGSPERGVRGRRLDRAGGGTDRGRRRYWWAAVRPPQRSPRTAAAMAARGRCPGCGSAALVEDAHYAQQQLVCAACGCVLAEGLLTTTYAEEEHLREVAYSQSTGQKEQLSRCLQRGIRRVQDLCKVLQLPTVFEETAVSYFQRALQHPSFHLVSLEKKELLGGCCVFVTCRQHNWPLTMGTICSLLYAKQELFASVYLSLQKELGLSVPALSLGDLVKTHLNSFRVFQHVADIPAPFVEDKEKMVARTMQIVELASETWLVTGRHPIPIVTAAAFLSWQSLQPAARLTCTLARFCKLAGVDLPPPAHLRLKELLEILLRMASQLTWLRVFNMDKKTVVKHIGDLLQHRIFLLKNAFCLEDGEEQRAVAPDKGCPGSPPAAGGAAQEEGCPSKGKRQREGGPRPLLPPCLINPRKRLRTAAPSASDSAITGDEAISDSEIEQYLRGPEEIRAFRKAKAWP</sequence>
<dbReference type="PROSITE" id="PS50004">
    <property type="entry name" value="C2"/>
    <property type="match status" value="1"/>
</dbReference>
<feature type="compositionally biased region" description="Polar residues" evidence="17">
    <location>
        <begin position="1177"/>
        <end position="1192"/>
    </location>
</feature>